<dbReference type="RefSeq" id="WP_111598592.1">
    <property type="nucleotide sequence ID" value="NZ_QLLL01000005.1"/>
</dbReference>
<dbReference type="Gene3D" id="2.40.170.20">
    <property type="entry name" value="TonB-dependent receptor, beta-barrel domain"/>
    <property type="match status" value="1"/>
</dbReference>
<gene>
    <name evidence="5" type="ORF">LX64_03177</name>
</gene>
<reference evidence="5 6" key="1">
    <citation type="submission" date="2018-06" db="EMBL/GenBank/DDBJ databases">
        <title>Genomic Encyclopedia of Archaeal and Bacterial Type Strains, Phase II (KMG-II): from individual species to whole genera.</title>
        <authorList>
            <person name="Goeker M."/>
        </authorList>
    </citation>
    <scope>NUCLEOTIDE SEQUENCE [LARGE SCALE GENOMIC DNA]</scope>
    <source>
        <strain evidence="5 6">DSM 23857</strain>
    </source>
</reference>
<organism evidence="5 6">
    <name type="scientific">Chitinophaga skermanii</name>
    <dbReference type="NCBI Taxonomy" id="331697"/>
    <lineage>
        <taxon>Bacteria</taxon>
        <taxon>Pseudomonadati</taxon>
        <taxon>Bacteroidota</taxon>
        <taxon>Chitinophagia</taxon>
        <taxon>Chitinophagales</taxon>
        <taxon>Chitinophagaceae</taxon>
        <taxon>Chitinophaga</taxon>
    </lineage>
</organism>
<dbReference type="InterPro" id="IPR036942">
    <property type="entry name" value="Beta-barrel_TonB_sf"/>
</dbReference>
<evidence type="ECO:0000313" key="6">
    <source>
        <dbReference type="Proteomes" id="UP000249547"/>
    </source>
</evidence>
<evidence type="ECO:0000259" key="4">
    <source>
        <dbReference type="Pfam" id="PF14905"/>
    </source>
</evidence>
<dbReference type="EMBL" id="QLLL01000005">
    <property type="protein sequence ID" value="RAJ04297.1"/>
    <property type="molecule type" value="Genomic_DNA"/>
</dbReference>
<sequence>MIQYPQEKFSPINIDQHANAYSIGFWKRQQYLCTRKSLITVAAIYMLLLLTNKASAQQQPTHTVKGKVVQVSQQPVEFATVALYRAKDSSLVKGTLGDMNGDYELQQVSIGHYYVQVSSMGYKTQLSSSFHITNSTTTIDVPTVVLEKNEQQLGGVTVTGTARKPLVEQHLDKTVLNIENSILSEGNTALELLQKAPGVSVDDKGDITLKGRPGVSVMINGKLTYLSQGELMHLLRGTTSSAVSKIEVITNPPARYDAAGTGGIINIVLKKSAKQGFNGNVYTNYARSRDDRYGAGFSANYGGEKFNIYGSYNHAFRGEKEYMDNNRDFYAEEHGKGEIVQSSKLNNGTTEPLYTNNFKLGADVNLNKHNTIGFLMNGNIGTYTNNSTTHNNWYNSQQAFMYKAFSKSKNDQQWTNLTYNLNYLHKFNKHNAEISADVDYAYNDFKGDQLLHTRYINQAGGDLWTPSSRQGKIPSQTNVYVGKIDYTQTFWKDGKLEVGWKTSYVEVNNDSRFDTLLQQNWIKDQSSSNHFKYKETIHASYIQLSKDWKGWKAQVGGRGEFTNTKGHQVTIDSVNTRHYFQFFPQASLSREINSNNLVQASYSRRIERPGYDELNPYRVYRDPNLYYQGNPYLRPQLTSNIELSHVWQQKITTSIYYSITKDVVNWTISQVPNTNTSYEYAVNFKNMVNYGASISLHSNVTKWWATNYFFNLYRTSYDPGEVKATVLDGRTVFAFNLQNAFTFKKGFSAELTANYQSAAMYGIYETKPVTIISAGAQKTFLDNKFTAKLMVNDIFQTRQWRNVAKYDNIIMREHIRFDSRMVTVSLSYRFGKTTNQLRERKQGNEDIQSRVKSGG</sequence>
<accession>A0A327QR72</accession>
<dbReference type="OrthoDB" id="905812at2"/>
<dbReference type="Pfam" id="PF13620">
    <property type="entry name" value="CarboxypepD_reg"/>
    <property type="match status" value="1"/>
</dbReference>
<name>A0A327QR72_9BACT</name>
<proteinExistence type="predicted"/>
<comment type="caution">
    <text evidence="5">The sequence shown here is derived from an EMBL/GenBank/DDBJ whole genome shotgun (WGS) entry which is preliminary data.</text>
</comment>
<dbReference type="InterPro" id="IPR037066">
    <property type="entry name" value="Plug_dom_sf"/>
</dbReference>
<dbReference type="PANTHER" id="PTHR40980:SF4">
    <property type="entry name" value="TONB-DEPENDENT RECEPTOR-LIKE BETA-BARREL DOMAIN-CONTAINING PROTEIN"/>
    <property type="match status" value="1"/>
</dbReference>
<keyword evidence="3" id="KW-0998">Cell outer membrane</keyword>
<evidence type="ECO:0000256" key="2">
    <source>
        <dbReference type="ARBA" id="ARBA00023136"/>
    </source>
</evidence>
<dbReference type="Gene3D" id="2.170.130.10">
    <property type="entry name" value="TonB-dependent receptor, plug domain"/>
    <property type="match status" value="1"/>
</dbReference>
<evidence type="ECO:0000256" key="1">
    <source>
        <dbReference type="ARBA" id="ARBA00004442"/>
    </source>
</evidence>
<dbReference type="SUPFAM" id="SSF49464">
    <property type="entry name" value="Carboxypeptidase regulatory domain-like"/>
    <property type="match status" value="1"/>
</dbReference>
<dbReference type="InterPro" id="IPR008969">
    <property type="entry name" value="CarboxyPept-like_regulatory"/>
</dbReference>
<protein>
    <submittedName>
        <fullName evidence="5">Outer membrane receptor protein involved in Fe transport</fullName>
    </submittedName>
</protein>
<keyword evidence="5" id="KW-0675">Receptor</keyword>
<dbReference type="GO" id="GO:0009279">
    <property type="term" value="C:cell outer membrane"/>
    <property type="evidence" value="ECO:0007669"/>
    <property type="project" value="UniProtKB-SubCell"/>
</dbReference>
<dbReference type="PANTHER" id="PTHR40980">
    <property type="entry name" value="PLUG DOMAIN-CONTAINING PROTEIN"/>
    <property type="match status" value="1"/>
</dbReference>
<dbReference type="Proteomes" id="UP000249547">
    <property type="component" value="Unassembled WGS sequence"/>
</dbReference>
<keyword evidence="2" id="KW-0472">Membrane</keyword>
<feature type="domain" description="Outer membrane protein beta-barrel" evidence="4">
    <location>
        <begin position="425"/>
        <end position="828"/>
    </location>
</feature>
<dbReference type="SUPFAM" id="SSF56935">
    <property type="entry name" value="Porins"/>
    <property type="match status" value="1"/>
</dbReference>
<dbReference type="Gene3D" id="2.60.40.1120">
    <property type="entry name" value="Carboxypeptidase-like, regulatory domain"/>
    <property type="match status" value="1"/>
</dbReference>
<dbReference type="AlphaFoldDB" id="A0A327QR72"/>
<comment type="subcellular location">
    <subcellularLocation>
        <location evidence="1">Cell outer membrane</location>
    </subcellularLocation>
</comment>
<dbReference type="Pfam" id="PF14905">
    <property type="entry name" value="OMP_b-brl_3"/>
    <property type="match status" value="1"/>
</dbReference>
<evidence type="ECO:0000256" key="3">
    <source>
        <dbReference type="ARBA" id="ARBA00023237"/>
    </source>
</evidence>
<dbReference type="InterPro" id="IPR041700">
    <property type="entry name" value="OMP_b-brl_3"/>
</dbReference>
<evidence type="ECO:0000313" key="5">
    <source>
        <dbReference type="EMBL" id="RAJ04297.1"/>
    </source>
</evidence>
<keyword evidence="6" id="KW-1185">Reference proteome</keyword>